<dbReference type="Proteomes" id="UP001642464">
    <property type="component" value="Unassembled WGS sequence"/>
</dbReference>
<evidence type="ECO:0000256" key="2">
    <source>
        <dbReference type="ARBA" id="ARBA00013194"/>
    </source>
</evidence>
<dbReference type="GO" id="GO:0016853">
    <property type="term" value="F:isomerase activity"/>
    <property type="evidence" value="ECO:0007669"/>
    <property type="project" value="UniProtKB-KW"/>
</dbReference>
<keyword evidence="6 7" id="KW-0413">Isomerase</keyword>
<dbReference type="Gene3D" id="1.25.40.10">
    <property type="entry name" value="Tetratricopeptide repeat domain"/>
    <property type="match status" value="1"/>
</dbReference>
<dbReference type="EMBL" id="CAXAMM010002014">
    <property type="protein sequence ID" value="CAK8994399.1"/>
    <property type="molecule type" value="Genomic_DNA"/>
</dbReference>
<sequence>MAWAQRTEKARAVPETRYDQQLLNDTILSIKASFRHLEQSCTALERKVSKSRTRIVSQMMHLRKPERHSAKPDLPRMPWSEPRVDSRPVARVYAAAAAAAASAKAMLTDSKAFWGMGDLQMADMENMEGMSDGEEEVDLPEGVKKEIIQEAPEGNYNLPKTGDEVHYVGTLQSDGSQFDSSRSREQPFKFTLGQGEVIKGWDLGVATMKKGEVAKFTLSPEYAYGDAGSPPSIPEKATLVFEVELIDWLSKDDLFSDGGVIKLQLTEGSGWKSPQDGEVKISLKASQLNGDLIDDKGSFEYVMGSDQLGPLATTVEKALQNMKRGEHCTLTCTKHYAYGDTYPDGAVLDLTLEEIYEVTDVSPGKDKSLMKKQVKEGSGYEKPKDSVPVTLRVEQATDGHGQPIPSFIAESLSFTAGNGAVCDALEFAVQQMKKGERAVVTSAAHLCREPKLGLAEVEAEKVILTMELMDFEELKGTWEMSQEEKLEHGAARKDVGAELFKSKRYRLALQCYKRVADLFGYIDNYKEENKAKAEEMKMACTLNQAACELKLELYAEAKLSCDTVLKQAANHVKALFRHAQADFGLKNYLDCIKDLKRLLEIEPQNREARALTKQALAQQKEEDQKSKNLYGKMCQALGKSKKLEGVPEKASGEEASTAEFESAAAAGA</sequence>
<dbReference type="Pfam" id="PF00254">
    <property type="entry name" value="FKBP_C"/>
    <property type="match status" value="3"/>
</dbReference>
<feature type="compositionally biased region" description="Low complexity" evidence="8">
    <location>
        <begin position="653"/>
        <end position="668"/>
    </location>
</feature>
<evidence type="ECO:0000256" key="7">
    <source>
        <dbReference type="PROSITE-ProRule" id="PRU00277"/>
    </source>
</evidence>
<name>A0ABP0HZ71_9DINO</name>
<gene>
    <name evidence="10" type="ORF">SCF082_LOCUS3930</name>
</gene>
<dbReference type="EC" id="5.2.1.8" evidence="2 7"/>
<dbReference type="SUPFAM" id="SSF48452">
    <property type="entry name" value="TPR-like"/>
    <property type="match status" value="1"/>
</dbReference>
<feature type="compositionally biased region" description="Basic and acidic residues" evidence="8">
    <location>
        <begin position="642"/>
        <end position="652"/>
    </location>
</feature>
<keyword evidence="3" id="KW-0677">Repeat</keyword>
<dbReference type="Gene3D" id="3.10.50.40">
    <property type="match status" value="3"/>
</dbReference>
<evidence type="ECO:0000259" key="9">
    <source>
        <dbReference type="PROSITE" id="PS50059"/>
    </source>
</evidence>
<dbReference type="SUPFAM" id="SSF54534">
    <property type="entry name" value="FKBP-like"/>
    <property type="match status" value="3"/>
</dbReference>
<evidence type="ECO:0000313" key="10">
    <source>
        <dbReference type="EMBL" id="CAK8994399.1"/>
    </source>
</evidence>
<keyword evidence="4" id="KW-0802">TPR repeat</keyword>
<feature type="domain" description="PPIase FKBP-type" evidence="9">
    <location>
        <begin position="276"/>
        <end position="364"/>
    </location>
</feature>
<evidence type="ECO:0000313" key="11">
    <source>
        <dbReference type="Proteomes" id="UP001642464"/>
    </source>
</evidence>
<dbReference type="InterPro" id="IPR019734">
    <property type="entry name" value="TPR_rpt"/>
</dbReference>
<keyword evidence="5 7" id="KW-0697">Rotamase</keyword>
<evidence type="ECO:0000256" key="6">
    <source>
        <dbReference type="ARBA" id="ARBA00023235"/>
    </source>
</evidence>
<evidence type="ECO:0000256" key="8">
    <source>
        <dbReference type="SAM" id="MobiDB-lite"/>
    </source>
</evidence>
<evidence type="ECO:0000256" key="3">
    <source>
        <dbReference type="ARBA" id="ARBA00022737"/>
    </source>
</evidence>
<evidence type="ECO:0000256" key="1">
    <source>
        <dbReference type="ARBA" id="ARBA00000971"/>
    </source>
</evidence>
<comment type="caution">
    <text evidence="10">The sequence shown here is derived from an EMBL/GenBank/DDBJ whole genome shotgun (WGS) entry which is preliminary data.</text>
</comment>
<organism evidence="10 11">
    <name type="scientific">Durusdinium trenchii</name>
    <dbReference type="NCBI Taxonomy" id="1381693"/>
    <lineage>
        <taxon>Eukaryota</taxon>
        <taxon>Sar</taxon>
        <taxon>Alveolata</taxon>
        <taxon>Dinophyceae</taxon>
        <taxon>Suessiales</taxon>
        <taxon>Symbiodiniaceae</taxon>
        <taxon>Durusdinium</taxon>
    </lineage>
</organism>
<dbReference type="PROSITE" id="PS50059">
    <property type="entry name" value="FKBP_PPIASE"/>
    <property type="match status" value="2"/>
</dbReference>
<feature type="domain" description="PPIase FKBP-type" evidence="9">
    <location>
        <begin position="165"/>
        <end position="249"/>
    </location>
</feature>
<feature type="region of interest" description="Disordered" evidence="8">
    <location>
        <begin position="642"/>
        <end position="668"/>
    </location>
</feature>
<dbReference type="PANTHER" id="PTHR46512">
    <property type="entry name" value="PEPTIDYLPROLYL ISOMERASE"/>
    <property type="match status" value="1"/>
</dbReference>
<evidence type="ECO:0000256" key="5">
    <source>
        <dbReference type="ARBA" id="ARBA00023110"/>
    </source>
</evidence>
<evidence type="ECO:0000256" key="4">
    <source>
        <dbReference type="ARBA" id="ARBA00022803"/>
    </source>
</evidence>
<reference evidence="10 11" key="1">
    <citation type="submission" date="2024-02" db="EMBL/GenBank/DDBJ databases">
        <authorList>
            <person name="Chen Y."/>
            <person name="Shah S."/>
            <person name="Dougan E. K."/>
            <person name="Thang M."/>
            <person name="Chan C."/>
        </authorList>
    </citation>
    <scope>NUCLEOTIDE SEQUENCE [LARGE SCALE GENOMIC DNA]</scope>
</reference>
<proteinExistence type="predicted"/>
<dbReference type="InterPro" id="IPR046357">
    <property type="entry name" value="PPIase_dom_sf"/>
</dbReference>
<dbReference type="InterPro" id="IPR011990">
    <property type="entry name" value="TPR-like_helical_dom_sf"/>
</dbReference>
<protein>
    <recommendedName>
        <fullName evidence="2 7">peptidylprolyl isomerase</fullName>
        <ecNumber evidence="2 7">5.2.1.8</ecNumber>
    </recommendedName>
</protein>
<comment type="catalytic activity">
    <reaction evidence="1 7">
        <text>[protein]-peptidylproline (omega=180) = [protein]-peptidylproline (omega=0)</text>
        <dbReference type="Rhea" id="RHEA:16237"/>
        <dbReference type="Rhea" id="RHEA-COMP:10747"/>
        <dbReference type="Rhea" id="RHEA-COMP:10748"/>
        <dbReference type="ChEBI" id="CHEBI:83833"/>
        <dbReference type="ChEBI" id="CHEBI:83834"/>
        <dbReference type="EC" id="5.2.1.8"/>
    </reaction>
</comment>
<accession>A0ABP0HZ71</accession>
<dbReference type="PANTHER" id="PTHR46512:SF9">
    <property type="entry name" value="PEPTIDYLPROLYL ISOMERASE"/>
    <property type="match status" value="1"/>
</dbReference>
<dbReference type="InterPro" id="IPR001179">
    <property type="entry name" value="PPIase_FKBP_dom"/>
</dbReference>
<dbReference type="SMART" id="SM00028">
    <property type="entry name" value="TPR"/>
    <property type="match status" value="3"/>
</dbReference>
<dbReference type="InterPro" id="IPR050754">
    <property type="entry name" value="FKBP4/5/8-like"/>
</dbReference>
<keyword evidence="11" id="KW-1185">Reference proteome</keyword>